<accession>A0ABQ4UJ49</accession>
<evidence type="ECO:0000313" key="1">
    <source>
        <dbReference type="EMBL" id="GJE67315.1"/>
    </source>
</evidence>
<keyword evidence="2" id="KW-1185">Reference proteome</keyword>
<comment type="caution">
    <text evidence="1">The sequence shown here is derived from an EMBL/GenBank/DDBJ whole genome shotgun (WGS) entry which is preliminary data.</text>
</comment>
<reference evidence="1" key="2">
    <citation type="submission" date="2021-08" db="EMBL/GenBank/DDBJ databases">
        <authorList>
            <person name="Tani A."/>
            <person name="Ola A."/>
            <person name="Ogura Y."/>
            <person name="Katsura K."/>
            <person name="Hayashi T."/>
        </authorList>
    </citation>
    <scope>NUCLEOTIDE SEQUENCE</scope>
    <source>
        <strain evidence="1">NBRC 15686</strain>
    </source>
</reference>
<protein>
    <submittedName>
        <fullName evidence="1">Uncharacterized protein</fullName>
    </submittedName>
</protein>
<sequence>MPPIDYSGLAADVRGRLDQAFRFDAESGTLSVPSLQVEHPALPEGSMTLRVSADNALARRINSVIARVG</sequence>
<gene>
    <name evidence="1" type="ORF">LNAOJCKE_4546</name>
</gene>
<dbReference type="Proteomes" id="UP001055039">
    <property type="component" value="Unassembled WGS sequence"/>
</dbReference>
<reference evidence="1" key="1">
    <citation type="journal article" date="2021" name="Front. Microbiol.">
        <title>Comprehensive Comparative Genomics and Phenotyping of Methylobacterium Species.</title>
        <authorList>
            <person name="Alessa O."/>
            <person name="Ogura Y."/>
            <person name="Fujitani Y."/>
            <person name="Takami H."/>
            <person name="Hayashi T."/>
            <person name="Sahin N."/>
            <person name="Tani A."/>
        </authorList>
    </citation>
    <scope>NUCLEOTIDE SEQUENCE</scope>
    <source>
        <strain evidence="1">NBRC 15686</strain>
    </source>
</reference>
<dbReference type="RefSeq" id="WP_238228041.1">
    <property type="nucleotide sequence ID" value="NZ_BAAADH010000103.1"/>
</dbReference>
<evidence type="ECO:0000313" key="2">
    <source>
        <dbReference type="Proteomes" id="UP001055039"/>
    </source>
</evidence>
<name>A0ABQ4UJ49_9HYPH</name>
<organism evidence="1 2">
    <name type="scientific">Methylorubrum aminovorans</name>
    <dbReference type="NCBI Taxonomy" id="269069"/>
    <lineage>
        <taxon>Bacteria</taxon>
        <taxon>Pseudomonadati</taxon>
        <taxon>Pseudomonadota</taxon>
        <taxon>Alphaproteobacteria</taxon>
        <taxon>Hyphomicrobiales</taxon>
        <taxon>Methylobacteriaceae</taxon>
        <taxon>Methylorubrum</taxon>
    </lineage>
</organism>
<proteinExistence type="predicted"/>
<dbReference type="EMBL" id="BPRC01000025">
    <property type="protein sequence ID" value="GJE67315.1"/>
    <property type="molecule type" value="Genomic_DNA"/>
</dbReference>